<keyword evidence="1" id="KW-0472">Membrane</keyword>
<proteinExistence type="predicted"/>
<keyword evidence="1" id="KW-1133">Transmembrane helix</keyword>
<feature type="transmembrane region" description="Helical" evidence="1">
    <location>
        <begin position="12"/>
        <end position="32"/>
    </location>
</feature>
<dbReference type="RefSeq" id="WP_227179242.1">
    <property type="nucleotide sequence ID" value="NZ_JAJBZT010000002.1"/>
</dbReference>
<sequence>MISLTKMGRIITIIMTVLTVMIATLAGIIYLIPNRHSLYIMNRSSGDVVITQTLLNGKPMGANNVLLKPKKQKEQGSDIGKKLELRFKASGNSVLNLDVKFRGEKETRLSCNLEDPNRVGCIFYANIRNEDELACFCDSYADSY</sequence>
<organism evidence="2 3">
    <name type="scientific">Leeia speluncae</name>
    <dbReference type="NCBI Taxonomy" id="2884804"/>
    <lineage>
        <taxon>Bacteria</taxon>
        <taxon>Pseudomonadati</taxon>
        <taxon>Pseudomonadota</taxon>
        <taxon>Betaproteobacteria</taxon>
        <taxon>Neisseriales</taxon>
        <taxon>Leeiaceae</taxon>
        <taxon>Leeia</taxon>
    </lineage>
</organism>
<evidence type="ECO:0000313" key="3">
    <source>
        <dbReference type="Proteomes" id="UP001165395"/>
    </source>
</evidence>
<name>A0ABS8D5Q7_9NEIS</name>
<dbReference type="Proteomes" id="UP001165395">
    <property type="component" value="Unassembled WGS sequence"/>
</dbReference>
<protein>
    <submittedName>
        <fullName evidence="2">Uncharacterized protein</fullName>
    </submittedName>
</protein>
<keyword evidence="3" id="KW-1185">Reference proteome</keyword>
<evidence type="ECO:0000256" key="1">
    <source>
        <dbReference type="SAM" id="Phobius"/>
    </source>
</evidence>
<comment type="caution">
    <text evidence="2">The sequence shown here is derived from an EMBL/GenBank/DDBJ whole genome shotgun (WGS) entry which is preliminary data.</text>
</comment>
<dbReference type="EMBL" id="JAJBZT010000002">
    <property type="protein sequence ID" value="MCB6182958.1"/>
    <property type="molecule type" value="Genomic_DNA"/>
</dbReference>
<evidence type="ECO:0000313" key="2">
    <source>
        <dbReference type="EMBL" id="MCB6182958.1"/>
    </source>
</evidence>
<accession>A0ABS8D5Q7</accession>
<gene>
    <name evidence="2" type="ORF">LIN78_05275</name>
</gene>
<keyword evidence="1" id="KW-0812">Transmembrane</keyword>
<reference evidence="2" key="1">
    <citation type="submission" date="2021-10" db="EMBL/GenBank/DDBJ databases">
        <title>The complete genome sequence of Leeia sp. TBRC 13508.</title>
        <authorList>
            <person name="Charoenyingcharoen P."/>
            <person name="Yukphan P."/>
        </authorList>
    </citation>
    <scope>NUCLEOTIDE SEQUENCE</scope>
    <source>
        <strain evidence="2">TBRC 13508</strain>
    </source>
</reference>